<comment type="caution">
    <text evidence="2">The sequence shown here is derived from an EMBL/GenBank/DDBJ whole genome shotgun (WGS) entry which is preliminary data.</text>
</comment>
<sequence length="135" mass="14786">MIEHPGIVQTKGDGVVMVLITQSSACSSCHAKGACTAADKSEKLVEALVIDNNLEVGDAVIVYGQRKLGMKAVLWAFVIPFVILFVTLLLLQQTGLSEAWKGTLSLATLIPYYIILSFFRENLKKGFCFYARKAE</sequence>
<name>A0A9D9HS02_9BACT</name>
<evidence type="ECO:0000256" key="1">
    <source>
        <dbReference type="SAM" id="Phobius"/>
    </source>
</evidence>
<evidence type="ECO:0000313" key="2">
    <source>
        <dbReference type="EMBL" id="MBO8459156.1"/>
    </source>
</evidence>
<protein>
    <submittedName>
        <fullName evidence="2">SoxR reducing system RseC family protein</fullName>
    </submittedName>
</protein>
<dbReference type="InterPro" id="IPR007359">
    <property type="entry name" value="SigmaE_reg_RseC_MucC"/>
</dbReference>
<keyword evidence="1" id="KW-1133">Transmembrane helix</keyword>
<feature type="transmembrane region" description="Helical" evidence="1">
    <location>
        <begin position="72"/>
        <end position="93"/>
    </location>
</feature>
<dbReference type="Pfam" id="PF04246">
    <property type="entry name" value="RseC_MucC"/>
    <property type="match status" value="1"/>
</dbReference>
<proteinExistence type="predicted"/>
<keyword evidence="1" id="KW-0812">Transmembrane</keyword>
<dbReference type="Proteomes" id="UP000823641">
    <property type="component" value="Unassembled WGS sequence"/>
</dbReference>
<reference evidence="2" key="1">
    <citation type="submission" date="2020-10" db="EMBL/GenBank/DDBJ databases">
        <authorList>
            <person name="Gilroy R."/>
        </authorList>
    </citation>
    <scope>NUCLEOTIDE SEQUENCE</scope>
    <source>
        <strain evidence="2">G3-3990</strain>
    </source>
</reference>
<feature type="transmembrane region" description="Helical" evidence="1">
    <location>
        <begin position="99"/>
        <end position="119"/>
    </location>
</feature>
<accession>A0A9D9HS02</accession>
<dbReference type="AlphaFoldDB" id="A0A9D9HS02"/>
<dbReference type="EMBL" id="JADIMG010000026">
    <property type="protein sequence ID" value="MBO8459156.1"/>
    <property type="molecule type" value="Genomic_DNA"/>
</dbReference>
<evidence type="ECO:0000313" key="3">
    <source>
        <dbReference type="Proteomes" id="UP000823641"/>
    </source>
</evidence>
<gene>
    <name evidence="2" type="ORF">IAA73_02330</name>
</gene>
<dbReference type="PANTHER" id="PTHR35867:SF1">
    <property type="entry name" value="PROTEIN RSEC"/>
    <property type="match status" value="1"/>
</dbReference>
<dbReference type="PANTHER" id="PTHR35867">
    <property type="entry name" value="PROTEIN RSEC"/>
    <property type="match status" value="1"/>
</dbReference>
<keyword evidence="1" id="KW-0472">Membrane</keyword>
<organism evidence="2 3">
    <name type="scientific">Candidatus Gallipaludibacter merdavium</name>
    <dbReference type="NCBI Taxonomy" id="2840839"/>
    <lineage>
        <taxon>Bacteria</taxon>
        <taxon>Pseudomonadati</taxon>
        <taxon>Bacteroidota</taxon>
        <taxon>Bacteroidia</taxon>
        <taxon>Bacteroidales</taxon>
        <taxon>Candidatus Gallipaludibacter</taxon>
    </lineage>
</organism>
<reference evidence="2" key="2">
    <citation type="journal article" date="2021" name="PeerJ">
        <title>Extensive microbial diversity within the chicken gut microbiome revealed by metagenomics and culture.</title>
        <authorList>
            <person name="Gilroy R."/>
            <person name="Ravi A."/>
            <person name="Getino M."/>
            <person name="Pursley I."/>
            <person name="Horton D.L."/>
            <person name="Alikhan N.F."/>
            <person name="Baker D."/>
            <person name="Gharbi K."/>
            <person name="Hall N."/>
            <person name="Watson M."/>
            <person name="Adriaenssens E.M."/>
            <person name="Foster-Nyarko E."/>
            <person name="Jarju S."/>
            <person name="Secka A."/>
            <person name="Antonio M."/>
            <person name="Oren A."/>
            <person name="Chaudhuri R.R."/>
            <person name="La Ragione R."/>
            <person name="Hildebrand F."/>
            <person name="Pallen M.J."/>
        </authorList>
    </citation>
    <scope>NUCLEOTIDE SEQUENCE</scope>
    <source>
        <strain evidence="2">G3-3990</strain>
    </source>
</reference>